<keyword evidence="1" id="KW-0812">Transmembrane</keyword>
<keyword evidence="5" id="KW-1185">Reference proteome</keyword>
<accession>A0A346NNY7</accession>
<dbReference type="RefSeq" id="WP_108566012.1">
    <property type="nucleotide sequence ID" value="NZ_CP031769.1"/>
</dbReference>
<evidence type="ECO:0000256" key="1">
    <source>
        <dbReference type="SAM" id="Phobius"/>
    </source>
</evidence>
<dbReference type="KEGG" id="salm:D0Y50_13350"/>
<evidence type="ECO:0000259" key="2">
    <source>
        <dbReference type="Pfam" id="PF09822"/>
    </source>
</evidence>
<dbReference type="Proteomes" id="UP000262073">
    <property type="component" value="Chromosome"/>
</dbReference>
<proteinExistence type="predicted"/>
<feature type="domain" description="DUF7088" evidence="3">
    <location>
        <begin position="37"/>
        <end position="137"/>
    </location>
</feature>
<evidence type="ECO:0000313" key="5">
    <source>
        <dbReference type="Proteomes" id="UP000262073"/>
    </source>
</evidence>
<feature type="domain" description="ABC-type uncharacterised transport system" evidence="2">
    <location>
        <begin position="175"/>
        <end position="469"/>
    </location>
</feature>
<protein>
    <submittedName>
        <fullName evidence="4">ABC transporter</fullName>
    </submittedName>
</protein>
<dbReference type="OrthoDB" id="9777219at2"/>
<feature type="transmembrane region" description="Helical" evidence="1">
    <location>
        <begin position="579"/>
        <end position="603"/>
    </location>
</feature>
<organism evidence="4 5">
    <name type="scientific">Salinimonas sediminis</name>
    <dbReference type="NCBI Taxonomy" id="2303538"/>
    <lineage>
        <taxon>Bacteria</taxon>
        <taxon>Pseudomonadati</taxon>
        <taxon>Pseudomonadota</taxon>
        <taxon>Gammaproteobacteria</taxon>
        <taxon>Alteromonadales</taxon>
        <taxon>Alteromonadaceae</taxon>
        <taxon>Alteromonas/Salinimonas group</taxon>
        <taxon>Salinimonas</taxon>
    </lineage>
</organism>
<dbReference type="InterPro" id="IPR019196">
    <property type="entry name" value="ABC_transp_unknown"/>
</dbReference>
<sequence>MRKLTALYTLLMLALLYIGLVIVNNEVFDSVRLDLTESKIFTLSSGSQQVIDGMDEPVTLYFFFSQEATKGMTALRNYAERVESLLREYEKASGGSIRLKVIDPEPFSEAEDKATQFGLTGATLGNNDEVVYFGLAATNMLDDQLTIGFFDPQKEQFLEYDISKVLHQLSDARQPVVALISDLPVAGGQNPMTARFDPPMVFYEQLTQLFDVRRVPSDADRLPEGTDVVMLAHPKQMSEALKYAIDQFAMKQGRVVAFVDPHYESDMLAMMGSQQPNGSDTSLLRDWGIDIAADTILLDGAMGLDIRGPKGEVIKHPGILGLSTQQLSRSDVITANLDTINLASTGTLALLPSSTLDITPLIQSSAQGYLYDAQDYIAQAGTTALKRGLTGTPLQYTIAGHITGTTISAFGQAIAGADPATFKATTDNLNVLVVADADMLADRFWVQQSQFFGETLHTPFANNGDFITNIVENLSGSNALISIRSRGQSARPFTRVATLQNKAQKRFREHELQLQDELASTEEQLAQLKNHQGQGGTIVITDEQQRTIDRYVEKRLKIRRELRDVRYELDRDIDQLGNWLKFVNIAAAPLVLVLMLYLLALALRLRPGKAYTKE</sequence>
<dbReference type="Pfam" id="PF23357">
    <property type="entry name" value="DUF7088"/>
    <property type="match status" value="1"/>
</dbReference>
<keyword evidence="1" id="KW-1133">Transmembrane helix</keyword>
<dbReference type="EMBL" id="CP031769">
    <property type="protein sequence ID" value="AXR07244.1"/>
    <property type="molecule type" value="Genomic_DNA"/>
</dbReference>
<dbReference type="AlphaFoldDB" id="A0A346NNY7"/>
<dbReference type="InterPro" id="IPR055396">
    <property type="entry name" value="DUF7088"/>
</dbReference>
<evidence type="ECO:0000313" key="4">
    <source>
        <dbReference type="EMBL" id="AXR07244.1"/>
    </source>
</evidence>
<name>A0A346NNY7_9ALTE</name>
<evidence type="ECO:0000259" key="3">
    <source>
        <dbReference type="Pfam" id="PF23357"/>
    </source>
</evidence>
<dbReference type="Pfam" id="PF09822">
    <property type="entry name" value="ABC_transp_aux"/>
    <property type="match status" value="1"/>
</dbReference>
<gene>
    <name evidence="4" type="ORF">D0Y50_13350</name>
</gene>
<reference evidence="4 5" key="1">
    <citation type="submission" date="2018-08" db="EMBL/GenBank/DDBJ databases">
        <title>Salinimonas sediminis sp. nov., a piezophilic bacterium isolated from a deep-sea sediment sample from the New Britain Trench.</title>
        <authorList>
            <person name="Cao J."/>
        </authorList>
    </citation>
    <scope>NUCLEOTIDE SEQUENCE [LARGE SCALE GENOMIC DNA]</scope>
    <source>
        <strain evidence="4 5">N102</strain>
    </source>
</reference>
<keyword evidence="1" id="KW-0472">Membrane</keyword>